<feature type="domain" description="HTH tetR-type" evidence="5">
    <location>
        <begin position="6"/>
        <end position="66"/>
    </location>
</feature>
<dbReference type="PROSITE" id="PS50977">
    <property type="entry name" value="HTH_TETR_2"/>
    <property type="match status" value="1"/>
</dbReference>
<dbReference type="Proteomes" id="UP001227831">
    <property type="component" value="Unassembled WGS sequence"/>
</dbReference>
<protein>
    <submittedName>
        <fullName evidence="6">TetR/AcrR family transcriptional regulator</fullName>
    </submittedName>
</protein>
<evidence type="ECO:0000256" key="4">
    <source>
        <dbReference type="PROSITE-ProRule" id="PRU00335"/>
    </source>
</evidence>
<dbReference type="RefSeq" id="WP_308702069.1">
    <property type="nucleotide sequence ID" value="NZ_AP027463.1"/>
</dbReference>
<sequence>MRKDAAQNRAKILVTAAKLFQQRSVSTVSMKDIASAAQIGTGTLYRNYPNKSELCLALSFDFIQQFITTSQNYLGQTTAKPVVQFQQVLAQYLAFRERRLQLLTAIESGPTVMATYYQSTLYQQLVALFKRVLAPVSGDIEDDELTFRADMVIAMLKSNSYAYQRQQQGLSREQIANNISHLMIRNEKGL</sequence>
<name>A0ABU1A5H1_9LACO</name>
<feature type="DNA-binding region" description="H-T-H motif" evidence="4">
    <location>
        <begin position="29"/>
        <end position="48"/>
    </location>
</feature>
<proteinExistence type="predicted"/>
<dbReference type="InterPro" id="IPR050109">
    <property type="entry name" value="HTH-type_TetR-like_transc_reg"/>
</dbReference>
<evidence type="ECO:0000256" key="2">
    <source>
        <dbReference type="ARBA" id="ARBA00023125"/>
    </source>
</evidence>
<evidence type="ECO:0000313" key="6">
    <source>
        <dbReference type="EMBL" id="MDQ7936229.1"/>
    </source>
</evidence>
<organism evidence="6 7">
    <name type="scientific">Lactiplantibacillus brownii</name>
    <dbReference type="NCBI Taxonomy" id="3069269"/>
    <lineage>
        <taxon>Bacteria</taxon>
        <taxon>Bacillati</taxon>
        <taxon>Bacillota</taxon>
        <taxon>Bacilli</taxon>
        <taxon>Lactobacillales</taxon>
        <taxon>Lactobacillaceae</taxon>
        <taxon>Lactiplantibacillus</taxon>
    </lineage>
</organism>
<dbReference type="PANTHER" id="PTHR30055:SF240">
    <property type="entry name" value="HTH-TYPE TRANSCRIPTIONAL REGULATOR ACRR"/>
    <property type="match status" value="1"/>
</dbReference>
<evidence type="ECO:0000256" key="3">
    <source>
        <dbReference type="ARBA" id="ARBA00023163"/>
    </source>
</evidence>
<reference evidence="6 7" key="1">
    <citation type="journal article" date="2023" name="Int. J. Syst. Evol. Microbiol.">
        <title>Lactiplantibacillus brownii sp. nov., a novel psychrotolerant species isolated from sauerkraut.</title>
        <authorList>
            <person name="Heng Y.C."/>
            <person name="Silvaraju S."/>
            <person name="Lee J.K.Y."/>
            <person name="Kittelmann S."/>
        </authorList>
    </citation>
    <scope>NUCLEOTIDE SEQUENCE [LARGE SCALE GENOMIC DNA]</scope>
    <source>
        <strain evidence="6 7">WILCCON 0030</strain>
    </source>
</reference>
<dbReference type="InterPro" id="IPR009057">
    <property type="entry name" value="Homeodomain-like_sf"/>
</dbReference>
<evidence type="ECO:0000259" key="5">
    <source>
        <dbReference type="PROSITE" id="PS50977"/>
    </source>
</evidence>
<accession>A0ABU1A5H1</accession>
<gene>
    <name evidence="6" type="ORF">RA086_01010</name>
</gene>
<keyword evidence="3" id="KW-0804">Transcription</keyword>
<comment type="caution">
    <text evidence="6">The sequence shown here is derived from an EMBL/GenBank/DDBJ whole genome shotgun (WGS) entry which is preliminary data.</text>
</comment>
<dbReference type="Gene3D" id="1.10.357.10">
    <property type="entry name" value="Tetracycline Repressor, domain 2"/>
    <property type="match status" value="1"/>
</dbReference>
<evidence type="ECO:0000256" key="1">
    <source>
        <dbReference type="ARBA" id="ARBA00023015"/>
    </source>
</evidence>
<dbReference type="PANTHER" id="PTHR30055">
    <property type="entry name" value="HTH-TYPE TRANSCRIPTIONAL REGULATOR RUTR"/>
    <property type="match status" value="1"/>
</dbReference>
<dbReference type="PRINTS" id="PR00455">
    <property type="entry name" value="HTHTETR"/>
</dbReference>
<dbReference type="EMBL" id="JAVCWF010000001">
    <property type="protein sequence ID" value="MDQ7936229.1"/>
    <property type="molecule type" value="Genomic_DNA"/>
</dbReference>
<keyword evidence="2 4" id="KW-0238">DNA-binding</keyword>
<keyword evidence="7" id="KW-1185">Reference proteome</keyword>
<dbReference type="Pfam" id="PF00440">
    <property type="entry name" value="TetR_N"/>
    <property type="match status" value="1"/>
</dbReference>
<evidence type="ECO:0000313" key="7">
    <source>
        <dbReference type="Proteomes" id="UP001227831"/>
    </source>
</evidence>
<keyword evidence="1" id="KW-0805">Transcription regulation</keyword>
<dbReference type="InterPro" id="IPR001647">
    <property type="entry name" value="HTH_TetR"/>
</dbReference>
<dbReference type="SUPFAM" id="SSF46689">
    <property type="entry name" value="Homeodomain-like"/>
    <property type="match status" value="1"/>
</dbReference>